<feature type="domain" description="HTH LytTR-type" evidence="1">
    <location>
        <begin position="73"/>
        <end position="173"/>
    </location>
</feature>
<dbReference type="Pfam" id="PF04397">
    <property type="entry name" value="LytTR"/>
    <property type="match status" value="1"/>
</dbReference>
<reference evidence="2" key="2">
    <citation type="journal article" date="2021" name="PeerJ">
        <title>Extensive microbial diversity within the chicken gut microbiome revealed by metagenomics and culture.</title>
        <authorList>
            <person name="Gilroy R."/>
            <person name="Ravi A."/>
            <person name="Getino M."/>
            <person name="Pursley I."/>
            <person name="Horton D.L."/>
            <person name="Alikhan N.F."/>
            <person name="Baker D."/>
            <person name="Gharbi K."/>
            <person name="Hall N."/>
            <person name="Watson M."/>
            <person name="Adriaenssens E.M."/>
            <person name="Foster-Nyarko E."/>
            <person name="Jarju S."/>
            <person name="Secka A."/>
            <person name="Antonio M."/>
            <person name="Oren A."/>
            <person name="Chaudhuri R.R."/>
            <person name="La Ragione R."/>
            <person name="Hildebrand F."/>
            <person name="Pallen M.J."/>
        </authorList>
    </citation>
    <scope>NUCLEOTIDE SEQUENCE</scope>
    <source>
        <strain evidence="2">ChiGjej3B3-7149</strain>
    </source>
</reference>
<dbReference type="GO" id="GO:0000156">
    <property type="term" value="F:phosphorelay response regulator activity"/>
    <property type="evidence" value="ECO:0007669"/>
    <property type="project" value="InterPro"/>
</dbReference>
<dbReference type="PANTHER" id="PTHR37299:SF1">
    <property type="entry name" value="STAGE 0 SPORULATION PROTEIN A HOMOLOG"/>
    <property type="match status" value="1"/>
</dbReference>
<dbReference type="SUPFAM" id="SSF52172">
    <property type="entry name" value="CheY-like"/>
    <property type="match status" value="1"/>
</dbReference>
<dbReference type="PROSITE" id="PS50930">
    <property type="entry name" value="HTH_LYTTR"/>
    <property type="match status" value="1"/>
</dbReference>
<evidence type="ECO:0000313" key="3">
    <source>
        <dbReference type="Proteomes" id="UP000824238"/>
    </source>
</evidence>
<evidence type="ECO:0000313" key="2">
    <source>
        <dbReference type="EMBL" id="HIR55075.1"/>
    </source>
</evidence>
<comment type="caution">
    <text evidence="2">The sequence shown here is derived from an EMBL/GenBank/DDBJ whole genome shotgun (WGS) entry which is preliminary data.</text>
</comment>
<dbReference type="GO" id="GO:0003677">
    <property type="term" value="F:DNA binding"/>
    <property type="evidence" value="ECO:0007669"/>
    <property type="project" value="InterPro"/>
</dbReference>
<dbReference type="Gene3D" id="3.40.50.2300">
    <property type="match status" value="1"/>
</dbReference>
<proteinExistence type="predicted"/>
<organism evidence="2 3">
    <name type="scientific">Candidatus Scatomorpha intestinigallinarum</name>
    <dbReference type="NCBI Taxonomy" id="2840923"/>
    <lineage>
        <taxon>Bacteria</taxon>
        <taxon>Bacillati</taxon>
        <taxon>Bacillota</taxon>
        <taxon>Clostridia</taxon>
        <taxon>Eubacteriales</taxon>
        <taxon>Candidatus Scatomorpha</taxon>
    </lineage>
</organism>
<dbReference type="InterPro" id="IPR011006">
    <property type="entry name" value="CheY-like_superfamily"/>
</dbReference>
<accession>A0A9D1IZG2</accession>
<dbReference type="AlphaFoldDB" id="A0A9D1IZG2"/>
<dbReference type="SMART" id="SM00850">
    <property type="entry name" value="LytTR"/>
    <property type="match status" value="1"/>
</dbReference>
<evidence type="ECO:0000259" key="1">
    <source>
        <dbReference type="PROSITE" id="PS50930"/>
    </source>
</evidence>
<name>A0A9D1IZG2_9FIRM</name>
<sequence>MDGIDGLETARRLRALGSEALLVFVTTEAGYALEGYEVEAAGFLVKGAGESGQRRFERLVDRLLRRLRLEEYIDLSATAASVRVLADEVLYAEVLNHRMRLLTRAGEFLLRMTVEELKPMLPKDGRFYECHRGIVINLDAVGTLEAQVVVMENGDRLPVSRRRRPSLEQAYAERSIARVRSEL</sequence>
<dbReference type="EMBL" id="DVHH01000142">
    <property type="protein sequence ID" value="HIR55075.1"/>
    <property type="molecule type" value="Genomic_DNA"/>
</dbReference>
<dbReference type="InterPro" id="IPR007492">
    <property type="entry name" value="LytTR_DNA-bd_dom"/>
</dbReference>
<reference evidence="2" key="1">
    <citation type="submission" date="2020-10" db="EMBL/GenBank/DDBJ databases">
        <authorList>
            <person name="Gilroy R."/>
        </authorList>
    </citation>
    <scope>NUCLEOTIDE SEQUENCE</scope>
    <source>
        <strain evidence="2">ChiGjej3B3-7149</strain>
    </source>
</reference>
<gene>
    <name evidence="2" type="ORF">IAD36_05730</name>
</gene>
<dbReference type="InterPro" id="IPR046947">
    <property type="entry name" value="LytR-like"/>
</dbReference>
<protein>
    <submittedName>
        <fullName evidence="2">Response regulator transcription factor</fullName>
    </submittedName>
</protein>
<dbReference type="Proteomes" id="UP000824238">
    <property type="component" value="Unassembled WGS sequence"/>
</dbReference>
<dbReference type="Gene3D" id="2.40.50.1020">
    <property type="entry name" value="LytTr DNA-binding domain"/>
    <property type="match status" value="1"/>
</dbReference>
<dbReference type="PANTHER" id="PTHR37299">
    <property type="entry name" value="TRANSCRIPTIONAL REGULATOR-RELATED"/>
    <property type="match status" value="1"/>
</dbReference>